<dbReference type="InterPro" id="IPR037461">
    <property type="entry name" value="CtCE2-like_dom"/>
</dbReference>
<evidence type="ECO:0000259" key="1">
    <source>
        <dbReference type="Pfam" id="PF13472"/>
    </source>
</evidence>
<dbReference type="Gene3D" id="3.40.50.1110">
    <property type="entry name" value="SGNH hydrolase"/>
    <property type="match status" value="1"/>
</dbReference>
<dbReference type="Pfam" id="PF13472">
    <property type="entry name" value="Lipase_GDSL_2"/>
    <property type="match status" value="1"/>
</dbReference>
<accession>A0ABT9U833</accession>
<gene>
    <name evidence="3" type="ORF">J2T15_005268</name>
</gene>
<feature type="domain" description="Carbohydrate esterase 2 N-terminal" evidence="2">
    <location>
        <begin position="27"/>
        <end position="135"/>
    </location>
</feature>
<evidence type="ECO:0000313" key="3">
    <source>
        <dbReference type="EMBL" id="MDQ0115801.1"/>
    </source>
</evidence>
<protein>
    <submittedName>
        <fullName evidence="3">Lysophospholipase L1-like esterase</fullName>
    </submittedName>
</protein>
<dbReference type="InterPro" id="IPR013830">
    <property type="entry name" value="SGNH_hydro"/>
</dbReference>
<dbReference type="SUPFAM" id="SSF52266">
    <property type="entry name" value="SGNH hydrolase"/>
    <property type="match status" value="1"/>
</dbReference>
<dbReference type="InterPro" id="IPR052762">
    <property type="entry name" value="PCW_deacetylase/CE"/>
</dbReference>
<organism evidence="3 4">
    <name type="scientific">Paenibacillus harenae</name>
    <dbReference type="NCBI Taxonomy" id="306543"/>
    <lineage>
        <taxon>Bacteria</taxon>
        <taxon>Bacillati</taxon>
        <taxon>Bacillota</taxon>
        <taxon>Bacilli</taxon>
        <taxon>Bacillales</taxon>
        <taxon>Paenibacillaceae</taxon>
        <taxon>Paenibacillus</taxon>
    </lineage>
</organism>
<comment type="caution">
    <text evidence="3">The sequence shown here is derived from an EMBL/GenBank/DDBJ whole genome shotgun (WGS) entry which is preliminary data.</text>
</comment>
<feature type="domain" description="SGNH hydrolase-type esterase" evidence="1">
    <location>
        <begin position="144"/>
        <end position="330"/>
    </location>
</feature>
<dbReference type="Pfam" id="PF17996">
    <property type="entry name" value="CE2_N"/>
    <property type="match status" value="1"/>
</dbReference>
<dbReference type="Gene3D" id="2.60.120.260">
    <property type="entry name" value="Galactose-binding domain-like"/>
    <property type="match status" value="1"/>
</dbReference>
<reference evidence="3 4" key="1">
    <citation type="submission" date="2023-07" db="EMBL/GenBank/DDBJ databases">
        <title>Sorghum-associated microbial communities from plants grown in Nebraska, USA.</title>
        <authorList>
            <person name="Schachtman D."/>
        </authorList>
    </citation>
    <scope>NUCLEOTIDE SEQUENCE [LARGE SCALE GENOMIC DNA]</scope>
    <source>
        <strain evidence="3 4">CC482</strain>
    </source>
</reference>
<sequence length="346" mass="38126">MEQRKEPYINEEEAAAAGFDMKAHAQYTGRLDWSDSAGPLLAWAGSSITVRFQGSSANMRLAAVERIDTWVDVTVDGGEPRKYYIDESGHALNIATGLGDGSHTLVIRKRTEAMFGTVRFLGIELPEGGLFLEPPPRKARRIELIGDSISAGSGNEGKDGDPNIAEHENNGKAYGTLAAEALDAELHTTAVSGIGLIVNYGDERVNTMTAQYERLNALHAEPKWDFAEWTADVVVINLGTNDSKYELDRAQFVSAYEAFVARIRSYYPEAHIFMTLGPFRSSPVKEYISEAYDRIHAAGDAKVHHFLFDEANRERDGMGETGHPTVITHALMAGQLTQQIKHKLGW</sequence>
<evidence type="ECO:0000313" key="4">
    <source>
        <dbReference type="Proteomes" id="UP001229346"/>
    </source>
</evidence>
<dbReference type="Proteomes" id="UP001229346">
    <property type="component" value="Unassembled WGS sequence"/>
</dbReference>
<dbReference type="EMBL" id="JAUSSU010000012">
    <property type="protein sequence ID" value="MDQ0115801.1"/>
    <property type="molecule type" value="Genomic_DNA"/>
</dbReference>
<dbReference type="PANTHER" id="PTHR37834">
    <property type="entry name" value="GDSL-LIKE LIPASE/ACYLHYDROLASE DOMAIN PROTEIN (AFU_ORTHOLOGUE AFUA_2G00620)"/>
    <property type="match status" value="1"/>
</dbReference>
<dbReference type="InterPro" id="IPR036514">
    <property type="entry name" value="SGNH_hydro_sf"/>
</dbReference>
<dbReference type="CDD" id="cd01831">
    <property type="entry name" value="Endoglucanase_E_like"/>
    <property type="match status" value="1"/>
</dbReference>
<evidence type="ECO:0000259" key="2">
    <source>
        <dbReference type="Pfam" id="PF17996"/>
    </source>
</evidence>
<keyword evidence="4" id="KW-1185">Reference proteome</keyword>
<name>A0ABT9U833_PAEHA</name>
<dbReference type="RefSeq" id="WP_307207753.1">
    <property type="nucleotide sequence ID" value="NZ_JAUSSU010000012.1"/>
</dbReference>
<dbReference type="InterPro" id="IPR040794">
    <property type="entry name" value="CE2_N"/>
</dbReference>
<proteinExistence type="predicted"/>
<dbReference type="PANTHER" id="PTHR37834:SF2">
    <property type="entry name" value="ESTERASE, SGNH HYDROLASE-TYPE"/>
    <property type="match status" value="1"/>
</dbReference>